<dbReference type="PANTHER" id="PTHR11879">
    <property type="entry name" value="ASPARTATE AMINOTRANSFERASE"/>
    <property type="match status" value="1"/>
</dbReference>
<dbReference type="Proteomes" id="UP000824504">
    <property type="component" value="Chromosome"/>
</dbReference>
<dbReference type="InterPro" id="IPR004838">
    <property type="entry name" value="NHTrfase_class1_PyrdxlP-BS"/>
</dbReference>
<evidence type="ECO:0000259" key="6">
    <source>
        <dbReference type="Pfam" id="PF00155"/>
    </source>
</evidence>
<gene>
    <name evidence="7" type="ORF">KDB89_05960</name>
</gene>
<dbReference type="EMBL" id="CP079216">
    <property type="protein sequence ID" value="QXT63996.1"/>
    <property type="molecule type" value="Genomic_DNA"/>
</dbReference>
<keyword evidence="3 7" id="KW-0032">Aminotransferase</keyword>
<organism evidence="7 8">
    <name type="scientific">Tessaracoccus palaemonis</name>
    <dbReference type="NCBI Taxonomy" id="2829499"/>
    <lineage>
        <taxon>Bacteria</taxon>
        <taxon>Bacillati</taxon>
        <taxon>Actinomycetota</taxon>
        <taxon>Actinomycetes</taxon>
        <taxon>Propionibacteriales</taxon>
        <taxon>Propionibacteriaceae</taxon>
        <taxon>Tessaracoccus</taxon>
    </lineage>
</organism>
<dbReference type="InterPro" id="IPR000796">
    <property type="entry name" value="Asp_trans"/>
</dbReference>
<dbReference type="GO" id="GO:0008483">
    <property type="term" value="F:transaminase activity"/>
    <property type="evidence" value="ECO:0007669"/>
    <property type="project" value="UniProtKB-KW"/>
</dbReference>
<evidence type="ECO:0000256" key="2">
    <source>
        <dbReference type="ARBA" id="ARBA00011738"/>
    </source>
</evidence>
<evidence type="ECO:0000256" key="3">
    <source>
        <dbReference type="ARBA" id="ARBA00022576"/>
    </source>
</evidence>
<evidence type="ECO:0000313" key="8">
    <source>
        <dbReference type="Proteomes" id="UP000824504"/>
    </source>
</evidence>
<dbReference type="PANTHER" id="PTHR11879:SF37">
    <property type="entry name" value="AROMATIC-AMINO-ACID AMINOTRANSFERASE"/>
    <property type="match status" value="1"/>
</dbReference>
<protein>
    <submittedName>
        <fullName evidence="7">Aspartate/tyrosine/aromatic aminotransferase</fullName>
    </submittedName>
</protein>
<evidence type="ECO:0000313" key="7">
    <source>
        <dbReference type="EMBL" id="QXT63996.1"/>
    </source>
</evidence>
<keyword evidence="4" id="KW-0808">Transferase</keyword>
<accession>A0ABX8SKT8</accession>
<feature type="domain" description="Aminotransferase class I/classII large" evidence="6">
    <location>
        <begin position="29"/>
        <end position="392"/>
    </location>
</feature>
<evidence type="ECO:0000256" key="5">
    <source>
        <dbReference type="ARBA" id="ARBA00022898"/>
    </source>
</evidence>
<comment type="subunit">
    <text evidence="2">Homodimer.</text>
</comment>
<keyword evidence="5" id="KW-0663">Pyridoxal phosphate</keyword>
<sequence length="403" mass="43641">MSLFERAELAPADPILGLTEAFTVDKRAQKVNLGVGVYLDEDGRLPLMRAVQEASERITQAARPHAYQPIDGMPAYRSAVRAMVFGESDAISDGRVVTVQSLGGTGALRIGGDLLRVLSAGPKLLVSNPSWENHRAIFSRAGFEVDTYRYYDAELKGIDFEGMIADLDAAEAGTVVVLHACCHNPTGYDLDAAQWDRVIEVLISRSLVPFLDMAYQGFGSGIAEDGAVVDRFTSSGLMFLLSTSYSKSFSLYGERVGSLSVVVEDSTVAARVLSQLKTLIRTDYSNPPTEGAAIVSTVLLDEELRSMWADELSHMRTRIQTLRTSLVAALTERGIDDMEFIAQQRGMFSYSGLPREQMVALRSEFGIYGLDSGRICVAALNDRNLGYVADAIASVRAASPAGA</sequence>
<reference evidence="7 8" key="1">
    <citation type="submission" date="2021-07" db="EMBL/GenBank/DDBJ databases">
        <title>complete genome sequencing of Tessaracoccus sp.J1M15.</title>
        <authorList>
            <person name="Bae J.-W."/>
            <person name="Kim D.-y."/>
        </authorList>
    </citation>
    <scope>NUCLEOTIDE SEQUENCE [LARGE SCALE GENOMIC DNA]</scope>
    <source>
        <strain evidence="7 8">J1M15</strain>
    </source>
</reference>
<dbReference type="Pfam" id="PF00155">
    <property type="entry name" value="Aminotran_1_2"/>
    <property type="match status" value="1"/>
</dbReference>
<comment type="cofactor">
    <cofactor evidence="1">
        <name>pyridoxal 5'-phosphate</name>
        <dbReference type="ChEBI" id="CHEBI:597326"/>
    </cofactor>
</comment>
<proteinExistence type="predicted"/>
<dbReference type="CDD" id="cd00609">
    <property type="entry name" value="AAT_like"/>
    <property type="match status" value="1"/>
</dbReference>
<dbReference type="NCBIfam" id="NF006719">
    <property type="entry name" value="PRK09257.1"/>
    <property type="match status" value="1"/>
</dbReference>
<dbReference type="RefSeq" id="WP_219083922.1">
    <property type="nucleotide sequence ID" value="NZ_CP079216.1"/>
</dbReference>
<name>A0ABX8SKT8_9ACTN</name>
<evidence type="ECO:0000256" key="1">
    <source>
        <dbReference type="ARBA" id="ARBA00001933"/>
    </source>
</evidence>
<dbReference type="PROSITE" id="PS00105">
    <property type="entry name" value="AA_TRANSFER_CLASS_1"/>
    <property type="match status" value="1"/>
</dbReference>
<keyword evidence="8" id="KW-1185">Reference proteome</keyword>
<evidence type="ECO:0000256" key="4">
    <source>
        <dbReference type="ARBA" id="ARBA00022679"/>
    </source>
</evidence>
<dbReference type="InterPro" id="IPR004839">
    <property type="entry name" value="Aminotransferase_I/II_large"/>
</dbReference>